<accession>A0A0C2HZL4</accession>
<protein>
    <submittedName>
        <fullName evidence="1">Uncharacterized protein</fullName>
    </submittedName>
</protein>
<evidence type="ECO:0000313" key="2">
    <source>
        <dbReference type="Proteomes" id="UP000035068"/>
    </source>
</evidence>
<name>A0A0C2HZL4_9BACT</name>
<dbReference type="Proteomes" id="UP000035068">
    <property type="component" value="Unassembled WGS sequence"/>
</dbReference>
<gene>
    <name evidence="1" type="ORF">GFER_06170</name>
</gene>
<sequence>MSQEKKKTLSRKGWVLVGILAAALVMTAVWRWTPVQEHVTPDALADWAETIRGSSYTPLILMAIGKTIEEEREDEKEE</sequence>
<proteinExistence type="predicted"/>
<dbReference type="AlphaFoldDB" id="A0A0C2HZL4"/>
<organism evidence="1 2">
    <name type="scientific">Geoalkalibacter ferrihydriticus DSM 17813</name>
    <dbReference type="NCBI Taxonomy" id="1121915"/>
    <lineage>
        <taxon>Bacteria</taxon>
        <taxon>Pseudomonadati</taxon>
        <taxon>Thermodesulfobacteriota</taxon>
        <taxon>Desulfuromonadia</taxon>
        <taxon>Desulfuromonadales</taxon>
        <taxon>Geoalkalibacteraceae</taxon>
        <taxon>Geoalkalibacter</taxon>
    </lineage>
</organism>
<reference evidence="1 2" key="1">
    <citation type="submission" date="2014-12" db="EMBL/GenBank/DDBJ databases">
        <title>Genomes of Geoalkalibacter ferrihydriticus and Geoalkalibacter subterraneus, two haloalkaliphilic metal-reducing members of the Geobacteraceae.</title>
        <authorList>
            <person name="Badalamenti J.P."/>
            <person name="Torres C.I."/>
            <person name="Krajmalnik-Brown R."/>
            <person name="Bond D.R."/>
        </authorList>
    </citation>
    <scope>NUCLEOTIDE SEQUENCE [LARGE SCALE GENOMIC DNA]</scope>
    <source>
        <strain evidence="1 2">DSM 17813</strain>
    </source>
</reference>
<keyword evidence="2" id="KW-1185">Reference proteome</keyword>
<comment type="caution">
    <text evidence="1">The sequence shown here is derived from an EMBL/GenBank/DDBJ whole genome shotgun (WGS) entry which is preliminary data.</text>
</comment>
<dbReference type="RefSeq" id="WP_040097010.1">
    <property type="nucleotide sequence ID" value="NZ_JWJD01000001.1"/>
</dbReference>
<evidence type="ECO:0000313" key="1">
    <source>
        <dbReference type="EMBL" id="KIH78147.1"/>
    </source>
</evidence>
<dbReference type="EMBL" id="JWJD01000001">
    <property type="protein sequence ID" value="KIH78147.1"/>
    <property type="molecule type" value="Genomic_DNA"/>
</dbReference>